<proteinExistence type="inferred from homology"/>
<dbReference type="Gene3D" id="3.40.50.180">
    <property type="entry name" value="Methylesterase CheB, C-terminal domain"/>
    <property type="match status" value="1"/>
</dbReference>
<gene>
    <name evidence="5" type="primary">cheB</name>
    <name evidence="11" type="ORF">CR165_03085</name>
</gene>
<comment type="caution">
    <text evidence="11">The sequence shown here is derived from an EMBL/GenBank/DDBJ whole genome shotgun (WGS) entry which is preliminary data.</text>
</comment>
<dbReference type="SMART" id="SM00448">
    <property type="entry name" value="REC"/>
    <property type="match status" value="1"/>
</dbReference>
<dbReference type="OrthoDB" id="9793421at2"/>
<keyword evidence="5 7" id="KW-0597">Phosphoprotein</keyword>
<comment type="similarity">
    <text evidence="5">Belongs to the CheB family.</text>
</comment>
<dbReference type="PROSITE" id="PS50122">
    <property type="entry name" value="CHEB"/>
    <property type="match status" value="1"/>
</dbReference>
<feature type="domain" description="CheB-type methylesterase" evidence="10">
    <location>
        <begin position="176"/>
        <end position="377"/>
    </location>
</feature>
<evidence type="ECO:0000256" key="1">
    <source>
        <dbReference type="ARBA" id="ARBA00022490"/>
    </source>
</evidence>
<comment type="PTM">
    <text evidence="5">Phosphorylated by CheA. Phosphorylation of the N-terminal regulatory domain activates the methylesterase activity.</text>
</comment>
<feature type="active site" evidence="5 6">
    <location>
        <position position="320"/>
    </location>
</feature>
<dbReference type="EC" id="3.5.1.44" evidence="5"/>
<feature type="region of interest" description="Disordered" evidence="8">
    <location>
        <begin position="149"/>
        <end position="185"/>
    </location>
</feature>
<comment type="catalytic activity">
    <reaction evidence="4 5">
        <text>[protein]-L-glutamate 5-O-methyl ester + H2O = L-glutamyl-[protein] + methanol + H(+)</text>
        <dbReference type="Rhea" id="RHEA:23236"/>
        <dbReference type="Rhea" id="RHEA-COMP:10208"/>
        <dbReference type="Rhea" id="RHEA-COMP:10311"/>
        <dbReference type="ChEBI" id="CHEBI:15377"/>
        <dbReference type="ChEBI" id="CHEBI:15378"/>
        <dbReference type="ChEBI" id="CHEBI:17790"/>
        <dbReference type="ChEBI" id="CHEBI:29973"/>
        <dbReference type="ChEBI" id="CHEBI:82795"/>
        <dbReference type="EC" id="3.1.1.61"/>
    </reaction>
</comment>
<dbReference type="EC" id="3.1.1.61" evidence="5"/>
<dbReference type="GO" id="GO:0008984">
    <property type="term" value="F:protein-glutamate methylesterase activity"/>
    <property type="evidence" value="ECO:0007669"/>
    <property type="project" value="UniProtKB-UniRule"/>
</dbReference>
<comment type="function">
    <text evidence="5">Involved in chemotaxis. Part of a chemotaxis signal transduction system that modulates chemotaxis in response to various stimuli. Catalyzes the demethylation of specific methylglutamate residues introduced into the chemoreceptors (methyl-accepting chemotaxis proteins or MCP) by CheR. Also mediates the irreversible deamidation of specific glutamine residues to glutamic acid.</text>
</comment>
<evidence type="ECO:0000313" key="11">
    <source>
        <dbReference type="EMBL" id="PWC29873.1"/>
    </source>
</evidence>
<dbReference type="InterPro" id="IPR008248">
    <property type="entry name" value="CheB-like"/>
</dbReference>
<keyword evidence="3 5" id="KW-0378">Hydrolase</keyword>
<dbReference type="PANTHER" id="PTHR42872">
    <property type="entry name" value="PROTEIN-GLUTAMATE METHYLESTERASE/PROTEIN-GLUTAMINE GLUTAMINASE"/>
    <property type="match status" value="1"/>
</dbReference>
<dbReference type="PIRSF" id="PIRSF000876">
    <property type="entry name" value="RR_chemtxs_CheB"/>
    <property type="match status" value="1"/>
</dbReference>
<dbReference type="InterPro" id="IPR035909">
    <property type="entry name" value="CheB_C"/>
</dbReference>
<dbReference type="CDD" id="cd17541">
    <property type="entry name" value="REC_CheB-like"/>
    <property type="match status" value="1"/>
</dbReference>
<feature type="modified residue" description="4-aspartylphosphate" evidence="5 7">
    <location>
        <position position="53"/>
    </location>
</feature>
<dbReference type="InterPro" id="IPR011006">
    <property type="entry name" value="CheY-like_superfamily"/>
</dbReference>
<feature type="active site" evidence="5 6">
    <location>
        <position position="196"/>
    </location>
</feature>
<feature type="active site" evidence="5 6">
    <location>
        <position position="223"/>
    </location>
</feature>
<dbReference type="GO" id="GO:0005737">
    <property type="term" value="C:cytoplasm"/>
    <property type="evidence" value="ECO:0007669"/>
    <property type="project" value="UniProtKB-SubCell"/>
</dbReference>
<dbReference type="RefSeq" id="WP_109515508.1">
    <property type="nucleotide sequence ID" value="NZ_PDOA01000002.1"/>
</dbReference>
<dbReference type="CDD" id="cd16432">
    <property type="entry name" value="CheB_Rec"/>
    <property type="match status" value="1"/>
</dbReference>
<dbReference type="Proteomes" id="UP000245048">
    <property type="component" value="Unassembled WGS sequence"/>
</dbReference>
<dbReference type="Pfam" id="PF00072">
    <property type="entry name" value="Response_reg"/>
    <property type="match status" value="1"/>
</dbReference>
<dbReference type="SUPFAM" id="SSF52172">
    <property type="entry name" value="CheY-like"/>
    <property type="match status" value="1"/>
</dbReference>
<protein>
    <recommendedName>
        <fullName evidence="5">Protein-glutamate methylesterase/protein-glutamine glutaminase</fullName>
        <ecNumber evidence="5">3.1.1.61</ecNumber>
        <ecNumber evidence="5">3.5.1.44</ecNumber>
    </recommendedName>
</protein>
<sequence>MIRLLVVDDSPLMRRLLASLFEAEGDFLMAQARDGVEALALLHDFSPDVVTLDVQMPQLDGLACLERIMLERPCPVVMLSALTASGAEATLEALRQGAVDVVPKPGGAVSLAMETLGPELVRKVRAAARARPSGAHRLAERVRLRAQAALRGEPAPRGAPLRPRHLPPPPRPQPSPLPPTPEASALPEGVVLVGASTGGPPALEMLLAQLPAGFPWPLVIAQHMPAAFTQALAQRLDTQCALSVVEVAQPMPLRPGHAYVARGDADILLSRRPGGLVALPVPSAPAHRWHPSVDRLVDSALQHMPAPRLAGVLLTGMGNDGAAAMARLHAAGGRTLAEAEESAVIWGMPGALVRGGGATQVAPVEAMAAWLRHWVEA</sequence>
<comment type="domain">
    <text evidence="5">Contains a C-terminal catalytic domain, and an N-terminal region which modulates catalytic activity.</text>
</comment>
<evidence type="ECO:0000256" key="3">
    <source>
        <dbReference type="ARBA" id="ARBA00022801"/>
    </source>
</evidence>
<name>A0A2U1V7K3_9PROT</name>
<keyword evidence="2 5" id="KW-0145">Chemotaxis</keyword>
<evidence type="ECO:0000259" key="10">
    <source>
        <dbReference type="PROSITE" id="PS50122"/>
    </source>
</evidence>
<reference evidence="12" key="1">
    <citation type="submission" date="2017-10" db="EMBL/GenBank/DDBJ databases">
        <authorList>
            <person name="Toshchakov S.V."/>
            <person name="Goeva M.A."/>
        </authorList>
    </citation>
    <scope>NUCLEOTIDE SEQUENCE [LARGE SCALE GENOMIC DNA]</scope>
    <source>
        <strain evidence="12">JR1/69-1-13</strain>
    </source>
</reference>
<evidence type="ECO:0000256" key="8">
    <source>
        <dbReference type="SAM" id="MobiDB-lite"/>
    </source>
</evidence>
<organism evidence="11 12">
    <name type="scientific">Teichococcus aestuarii</name>
    <dbReference type="NCBI Taxonomy" id="568898"/>
    <lineage>
        <taxon>Bacteria</taxon>
        <taxon>Pseudomonadati</taxon>
        <taxon>Pseudomonadota</taxon>
        <taxon>Alphaproteobacteria</taxon>
        <taxon>Acetobacterales</taxon>
        <taxon>Roseomonadaceae</taxon>
        <taxon>Roseomonas</taxon>
    </lineage>
</organism>
<dbReference type="InterPro" id="IPR001789">
    <property type="entry name" value="Sig_transdc_resp-reg_receiver"/>
</dbReference>
<dbReference type="GO" id="GO:0050568">
    <property type="term" value="F:protein-glutamine glutaminase activity"/>
    <property type="evidence" value="ECO:0007669"/>
    <property type="project" value="UniProtKB-UniRule"/>
</dbReference>
<keyword evidence="12" id="KW-1185">Reference proteome</keyword>
<dbReference type="InterPro" id="IPR000673">
    <property type="entry name" value="Sig_transdc_resp-reg_Me-estase"/>
</dbReference>
<dbReference type="NCBIfam" id="NF001965">
    <property type="entry name" value="PRK00742.1"/>
    <property type="match status" value="1"/>
</dbReference>
<dbReference type="AlphaFoldDB" id="A0A2U1V7K3"/>
<dbReference type="PANTHER" id="PTHR42872:SF6">
    <property type="entry name" value="PROTEIN-GLUTAMATE METHYLESTERASE_PROTEIN-GLUTAMINE GLUTAMINASE"/>
    <property type="match status" value="1"/>
</dbReference>
<comment type="subcellular location">
    <subcellularLocation>
        <location evidence="5">Cytoplasm</location>
    </subcellularLocation>
</comment>
<keyword evidence="1 5" id="KW-0963">Cytoplasm</keyword>
<dbReference type="SUPFAM" id="SSF52738">
    <property type="entry name" value="Methylesterase CheB, C-terminal domain"/>
    <property type="match status" value="1"/>
</dbReference>
<dbReference type="Pfam" id="PF01339">
    <property type="entry name" value="CheB_methylest"/>
    <property type="match status" value="1"/>
</dbReference>
<evidence type="ECO:0000256" key="7">
    <source>
        <dbReference type="PROSITE-ProRule" id="PRU00169"/>
    </source>
</evidence>
<dbReference type="GO" id="GO:0006935">
    <property type="term" value="P:chemotaxis"/>
    <property type="evidence" value="ECO:0007669"/>
    <property type="project" value="UniProtKB-UniRule"/>
</dbReference>
<dbReference type="EMBL" id="PDOA01000002">
    <property type="protein sequence ID" value="PWC29873.1"/>
    <property type="molecule type" value="Genomic_DNA"/>
</dbReference>
<evidence type="ECO:0000259" key="9">
    <source>
        <dbReference type="PROSITE" id="PS50110"/>
    </source>
</evidence>
<evidence type="ECO:0000313" key="12">
    <source>
        <dbReference type="Proteomes" id="UP000245048"/>
    </source>
</evidence>
<evidence type="ECO:0000256" key="5">
    <source>
        <dbReference type="HAMAP-Rule" id="MF_00099"/>
    </source>
</evidence>
<dbReference type="GO" id="GO:0000156">
    <property type="term" value="F:phosphorelay response regulator activity"/>
    <property type="evidence" value="ECO:0007669"/>
    <property type="project" value="InterPro"/>
</dbReference>
<dbReference type="PROSITE" id="PS50110">
    <property type="entry name" value="RESPONSE_REGULATORY"/>
    <property type="match status" value="1"/>
</dbReference>
<accession>A0A2U1V7K3</accession>
<evidence type="ECO:0000256" key="6">
    <source>
        <dbReference type="PROSITE-ProRule" id="PRU00050"/>
    </source>
</evidence>
<dbReference type="HAMAP" id="MF_00099">
    <property type="entry name" value="CheB_chemtxs"/>
    <property type="match status" value="1"/>
</dbReference>
<feature type="domain" description="Response regulatory" evidence="9">
    <location>
        <begin position="3"/>
        <end position="119"/>
    </location>
</feature>
<evidence type="ECO:0000256" key="4">
    <source>
        <dbReference type="ARBA" id="ARBA00048267"/>
    </source>
</evidence>
<comment type="catalytic activity">
    <reaction evidence="5">
        <text>L-glutaminyl-[protein] + H2O = L-glutamyl-[protein] + NH4(+)</text>
        <dbReference type="Rhea" id="RHEA:16441"/>
        <dbReference type="Rhea" id="RHEA-COMP:10207"/>
        <dbReference type="Rhea" id="RHEA-COMP:10208"/>
        <dbReference type="ChEBI" id="CHEBI:15377"/>
        <dbReference type="ChEBI" id="CHEBI:28938"/>
        <dbReference type="ChEBI" id="CHEBI:29973"/>
        <dbReference type="ChEBI" id="CHEBI:30011"/>
        <dbReference type="EC" id="3.5.1.44"/>
    </reaction>
</comment>
<evidence type="ECO:0000256" key="2">
    <source>
        <dbReference type="ARBA" id="ARBA00022500"/>
    </source>
</evidence>
<dbReference type="Gene3D" id="3.40.50.2300">
    <property type="match status" value="1"/>
</dbReference>
<feature type="compositionally biased region" description="Pro residues" evidence="8">
    <location>
        <begin position="166"/>
        <end position="181"/>
    </location>
</feature>